<dbReference type="Proteomes" id="UP000078561">
    <property type="component" value="Unassembled WGS sequence"/>
</dbReference>
<gene>
    <name evidence="1" type="primary">ABSGL_06222.1 scaffold 7705</name>
</gene>
<sequence>MLSLTGQTHEEWKTLAQEEHIKWHDAEDSKPVIYLGYPLYSTESQLQHFLDTVELKITNHANMMKSRSLSVLGRSLIANALLLSKLWHILRVTITPNGWLPKIRRIIRGFIFPFAPHPSWSVACEPKSKLDSNMSANEVAIATTSRKWSEIVAKGQTMKVPTTSFRKNHDQQDRQATESIIIFERDDLAAQMKLHRAEMILQQALNPDTVLFEIPGSADLGNEGAIYKMIEKQLGLAIGFRTVSHPNKNRRK</sequence>
<protein>
    <submittedName>
        <fullName evidence="1">Uncharacterized protein</fullName>
    </submittedName>
</protein>
<dbReference type="InParanoid" id="A0A168NGZ6"/>
<dbReference type="OrthoDB" id="2417874at2759"/>
<evidence type="ECO:0000313" key="1">
    <source>
        <dbReference type="EMBL" id="SAM00534.1"/>
    </source>
</evidence>
<keyword evidence="2" id="KW-1185">Reference proteome</keyword>
<dbReference type="EMBL" id="LT553219">
    <property type="protein sequence ID" value="SAM00534.1"/>
    <property type="molecule type" value="Genomic_DNA"/>
</dbReference>
<proteinExistence type="predicted"/>
<name>A0A168NGZ6_ABSGL</name>
<dbReference type="STRING" id="4829.A0A168NGZ6"/>
<evidence type="ECO:0000313" key="2">
    <source>
        <dbReference type="Proteomes" id="UP000078561"/>
    </source>
</evidence>
<reference evidence="1" key="1">
    <citation type="submission" date="2016-04" db="EMBL/GenBank/DDBJ databases">
        <authorList>
            <person name="Evans L.H."/>
            <person name="Alamgir A."/>
            <person name="Owens N."/>
            <person name="Weber N.D."/>
            <person name="Virtaneva K."/>
            <person name="Barbian K."/>
            <person name="Babar A."/>
            <person name="Rosenke K."/>
        </authorList>
    </citation>
    <scope>NUCLEOTIDE SEQUENCE [LARGE SCALE GENOMIC DNA]</scope>
    <source>
        <strain evidence="1">CBS 101.48</strain>
    </source>
</reference>
<dbReference type="AlphaFoldDB" id="A0A168NGZ6"/>
<organism evidence="1">
    <name type="scientific">Absidia glauca</name>
    <name type="common">Pin mould</name>
    <dbReference type="NCBI Taxonomy" id="4829"/>
    <lineage>
        <taxon>Eukaryota</taxon>
        <taxon>Fungi</taxon>
        <taxon>Fungi incertae sedis</taxon>
        <taxon>Mucoromycota</taxon>
        <taxon>Mucoromycotina</taxon>
        <taxon>Mucoromycetes</taxon>
        <taxon>Mucorales</taxon>
        <taxon>Cunninghamellaceae</taxon>
        <taxon>Absidia</taxon>
    </lineage>
</organism>
<accession>A0A168NGZ6</accession>